<name>A0ABR9IRF0_RHIVS</name>
<keyword evidence="8" id="KW-1185">Reference proteome</keyword>
<keyword evidence="5" id="KW-0732">Signal</keyword>
<feature type="chain" id="PRO_5047525049" evidence="5">
    <location>
        <begin position="30"/>
        <end position="397"/>
    </location>
</feature>
<feature type="domain" description="Succinylglutamate desuccinylase/Aspartoacylase catalytic" evidence="6">
    <location>
        <begin position="105"/>
        <end position="292"/>
    </location>
</feature>
<protein>
    <submittedName>
        <fullName evidence="7">Deacylase</fullName>
    </submittedName>
</protein>
<evidence type="ECO:0000256" key="4">
    <source>
        <dbReference type="ARBA" id="ARBA00022833"/>
    </source>
</evidence>
<dbReference type="PANTHER" id="PTHR37326:SF1">
    <property type="entry name" value="BLL3975 PROTEIN"/>
    <property type="match status" value="1"/>
</dbReference>
<comment type="cofactor">
    <cofactor evidence="1">
        <name>Zn(2+)</name>
        <dbReference type="ChEBI" id="CHEBI:29105"/>
    </cofactor>
</comment>
<sequence length="397" mass="42208">MSDKSRKGIDRRDLLIASIATVGASAALAASAGAANAEEAAKPAANPAAGTVYTGDVIQGKKVVSALDVDDLEPGQKHFLYFQGAQMPTGQHWYVSVTVAKGARPGKRGILTSGVHGDEMSNIHTVQTVMNQLDPAQMSGTVMAVTDVARPAIESMQRRWPNQGRGVDLIDMNREWPGNENGASAPSRHAGLLFNRLLRPNADFAIDFHTGTTGFEVTAFNIGGMDVPEVKAMLELYPVGQIFDNHVYPGVLHNAFMDVGIPSFTPEIGAARVLDLEMISLFVEGTMNVLKHHGIVAGPMGRTGKDVNVFVGNSAFPILATQGGIVEHLVKLNDKVEPGQKVAIQRNSFGEVVAEYTSGVAGEITGQRSDAMSEPGNPLVFILFHKAALEGAEAYPE</sequence>
<dbReference type="InterPro" id="IPR043795">
    <property type="entry name" value="N-alpha-Ac-DABA-like"/>
</dbReference>
<dbReference type="InterPro" id="IPR053138">
    <property type="entry name" value="N-alpha-Ac-DABA_deacetylase"/>
</dbReference>
<gene>
    <name evidence="7" type="ORF">H4W29_002953</name>
</gene>
<evidence type="ECO:0000313" key="8">
    <source>
        <dbReference type="Proteomes" id="UP000620262"/>
    </source>
</evidence>
<feature type="signal peptide" evidence="5">
    <location>
        <begin position="1"/>
        <end position="29"/>
    </location>
</feature>
<dbReference type="PIRSF" id="PIRSF039012">
    <property type="entry name" value="ASP"/>
    <property type="match status" value="1"/>
</dbReference>
<keyword evidence="2" id="KW-0479">Metal-binding</keyword>
<reference evidence="7 8" key="1">
    <citation type="submission" date="2020-10" db="EMBL/GenBank/DDBJ databases">
        <title>Sequencing the genomes of 1000 actinobacteria strains.</title>
        <authorList>
            <person name="Klenk H.-P."/>
        </authorList>
    </citation>
    <scope>NUCLEOTIDE SEQUENCE [LARGE SCALE GENOMIC DNA]</scope>
    <source>
        <strain evidence="7 8">DSM 7307</strain>
    </source>
</reference>
<evidence type="ECO:0000259" key="6">
    <source>
        <dbReference type="Pfam" id="PF24827"/>
    </source>
</evidence>
<dbReference type="InterPro" id="IPR055438">
    <property type="entry name" value="AstE_AspA_cat"/>
</dbReference>
<evidence type="ECO:0000256" key="3">
    <source>
        <dbReference type="ARBA" id="ARBA00022801"/>
    </source>
</evidence>
<dbReference type="SUPFAM" id="SSF53187">
    <property type="entry name" value="Zn-dependent exopeptidases"/>
    <property type="match status" value="1"/>
</dbReference>
<evidence type="ECO:0000256" key="5">
    <source>
        <dbReference type="SAM" id="SignalP"/>
    </source>
</evidence>
<evidence type="ECO:0000256" key="2">
    <source>
        <dbReference type="ARBA" id="ARBA00022723"/>
    </source>
</evidence>
<keyword evidence="3" id="KW-0378">Hydrolase</keyword>
<dbReference type="Proteomes" id="UP000620262">
    <property type="component" value="Unassembled WGS sequence"/>
</dbReference>
<accession>A0ABR9IRF0</accession>
<organism evidence="7 8">
    <name type="scientific">Rhizobium viscosum</name>
    <name type="common">Arthrobacter viscosus</name>
    <dbReference type="NCBI Taxonomy" id="1673"/>
    <lineage>
        <taxon>Bacteria</taxon>
        <taxon>Pseudomonadati</taxon>
        <taxon>Pseudomonadota</taxon>
        <taxon>Alphaproteobacteria</taxon>
        <taxon>Hyphomicrobiales</taxon>
        <taxon>Rhizobiaceae</taxon>
        <taxon>Rhizobium/Agrobacterium group</taxon>
        <taxon>Rhizobium</taxon>
    </lineage>
</organism>
<dbReference type="RefSeq" id="WP_192729577.1">
    <property type="nucleotide sequence ID" value="NZ_BAAAVL010000009.1"/>
</dbReference>
<dbReference type="PROSITE" id="PS51318">
    <property type="entry name" value="TAT"/>
    <property type="match status" value="1"/>
</dbReference>
<dbReference type="PANTHER" id="PTHR37326">
    <property type="entry name" value="BLL3975 PROTEIN"/>
    <property type="match status" value="1"/>
</dbReference>
<dbReference type="Pfam" id="PF24827">
    <property type="entry name" value="AstE_AspA_cat"/>
    <property type="match status" value="1"/>
</dbReference>
<comment type="caution">
    <text evidence="7">The sequence shown here is derived from an EMBL/GenBank/DDBJ whole genome shotgun (WGS) entry which is preliminary data.</text>
</comment>
<proteinExistence type="predicted"/>
<dbReference type="Gene3D" id="3.40.630.10">
    <property type="entry name" value="Zn peptidases"/>
    <property type="match status" value="1"/>
</dbReference>
<evidence type="ECO:0000313" key="7">
    <source>
        <dbReference type="EMBL" id="MBE1505772.1"/>
    </source>
</evidence>
<evidence type="ECO:0000256" key="1">
    <source>
        <dbReference type="ARBA" id="ARBA00001947"/>
    </source>
</evidence>
<dbReference type="InterPro" id="IPR006311">
    <property type="entry name" value="TAT_signal"/>
</dbReference>
<keyword evidence="4" id="KW-0862">Zinc</keyword>
<dbReference type="CDD" id="cd06251">
    <property type="entry name" value="M14_ASTE_ASPA-like"/>
    <property type="match status" value="1"/>
</dbReference>
<dbReference type="EMBL" id="JADBEC010000001">
    <property type="protein sequence ID" value="MBE1505772.1"/>
    <property type="molecule type" value="Genomic_DNA"/>
</dbReference>